<sequence length="320" mass="35495">MCVRPSPSPIPTHQPSTCFCSRRHRQTKFPSTAAALSPPPIPSTGSESAPFPTTGVRRPTAVPPAARPSSARLPLFVAAGCLQIRWRRRRVCHLPEAEKMGTTSVQQQAVAEDILPSGTMANIRIVSSLAEVDQALQDLNINAINQAAQVRFCLHEHASLKEASKMKLKTRPGRHGFRFLNPELLDCKCKAKVQLEECYTNMLRTSMTQFDQELIPLEARIGVLKHLMLSTDDQIQHTGPPVNTRNRGVQQMLYPNPPFPEDPEYDCGDADQLVAYQAAYNTQAEIDAAVSHDKHAQRAFWNANLLSFGGEEIRPGEEEN</sequence>
<proteinExistence type="predicted"/>
<evidence type="ECO:0000256" key="1">
    <source>
        <dbReference type="SAM" id="MobiDB-lite"/>
    </source>
</evidence>
<gene>
    <name evidence="2" type="primary">ga08703</name>
    <name evidence="2" type="ORF">PR202_ga08703</name>
</gene>
<dbReference type="Proteomes" id="UP001054889">
    <property type="component" value="Unassembled WGS sequence"/>
</dbReference>
<organism evidence="2 3">
    <name type="scientific">Eleusine coracana subsp. coracana</name>
    <dbReference type="NCBI Taxonomy" id="191504"/>
    <lineage>
        <taxon>Eukaryota</taxon>
        <taxon>Viridiplantae</taxon>
        <taxon>Streptophyta</taxon>
        <taxon>Embryophyta</taxon>
        <taxon>Tracheophyta</taxon>
        <taxon>Spermatophyta</taxon>
        <taxon>Magnoliopsida</taxon>
        <taxon>Liliopsida</taxon>
        <taxon>Poales</taxon>
        <taxon>Poaceae</taxon>
        <taxon>PACMAD clade</taxon>
        <taxon>Chloridoideae</taxon>
        <taxon>Cynodonteae</taxon>
        <taxon>Eleusininae</taxon>
        <taxon>Eleusine</taxon>
    </lineage>
</organism>
<name>A0AAV5C179_ELECO</name>
<comment type="caution">
    <text evidence="2">The sequence shown here is derived from an EMBL/GenBank/DDBJ whole genome shotgun (WGS) entry which is preliminary data.</text>
</comment>
<accession>A0AAV5C179</accession>
<reference evidence="2" key="1">
    <citation type="journal article" date="2018" name="DNA Res.">
        <title>Multiple hybrid de novo genome assembly of finger millet, an orphan allotetraploid crop.</title>
        <authorList>
            <person name="Hatakeyama M."/>
            <person name="Aluri S."/>
            <person name="Balachadran M.T."/>
            <person name="Sivarajan S.R."/>
            <person name="Patrignani A."/>
            <person name="Gruter S."/>
            <person name="Poveda L."/>
            <person name="Shimizu-Inatsugi R."/>
            <person name="Baeten J."/>
            <person name="Francoijs K.J."/>
            <person name="Nataraja K.N."/>
            <person name="Reddy Y.A.N."/>
            <person name="Phadnis S."/>
            <person name="Ravikumar R.L."/>
            <person name="Schlapbach R."/>
            <person name="Sreeman S.M."/>
            <person name="Shimizu K.K."/>
        </authorList>
    </citation>
    <scope>NUCLEOTIDE SEQUENCE</scope>
</reference>
<evidence type="ECO:0000313" key="3">
    <source>
        <dbReference type="Proteomes" id="UP001054889"/>
    </source>
</evidence>
<feature type="region of interest" description="Disordered" evidence="1">
    <location>
        <begin position="29"/>
        <end position="67"/>
    </location>
</feature>
<dbReference type="EMBL" id="BQKI01000004">
    <property type="protein sequence ID" value="GJM92256.1"/>
    <property type="molecule type" value="Genomic_DNA"/>
</dbReference>
<evidence type="ECO:0000313" key="2">
    <source>
        <dbReference type="EMBL" id="GJM92256.1"/>
    </source>
</evidence>
<dbReference type="AlphaFoldDB" id="A0AAV5C179"/>
<protein>
    <submittedName>
        <fullName evidence="2">Uncharacterized protein</fullName>
    </submittedName>
</protein>
<reference evidence="2" key="2">
    <citation type="submission" date="2021-12" db="EMBL/GenBank/DDBJ databases">
        <title>Resequencing data analysis of finger millet.</title>
        <authorList>
            <person name="Hatakeyama M."/>
            <person name="Aluri S."/>
            <person name="Balachadran M.T."/>
            <person name="Sivarajan S.R."/>
            <person name="Poveda L."/>
            <person name="Shimizu-Inatsugi R."/>
            <person name="Schlapbach R."/>
            <person name="Sreeman S.M."/>
            <person name="Shimizu K.K."/>
        </authorList>
    </citation>
    <scope>NUCLEOTIDE SEQUENCE</scope>
</reference>
<keyword evidence="3" id="KW-1185">Reference proteome</keyword>